<keyword evidence="9 25" id="KW-0347">Helicase</keyword>
<dbReference type="InterPro" id="IPR006555">
    <property type="entry name" value="ATP-dep_Helicase_C"/>
</dbReference>
<evidence type="ECO:0000256" key="14">
    <source>
        <dbReference type="ARBA" id="ARBA00023242"/>
    </source>
</evidence>
<organism evidence="25 26">
    <name type="scientific">Calocera cornea HHB12733</name>
    <dbReference type="NCBI Taxonomy" id="1353952"/>
    <lineage>
        <taxon>Eukaryota</taxon>
        <taxon>Fungi</taxon>
        <taxon>Dikarya</taxon>
        <taxon>Basidiomycota</taxon>
        <taxon>Agaricomycotina</taxon>
        <taxon>Dacrymycetes</taxon>
        <taxon>Dacrymycetales</taxon>
        <taxon>Dacrymycetaceae</taxon>
        <taxon>Calocera</taxon>
    </lineage>
</organism>
<reference evidence="25 26" key="1">
    <citation type="journal article" date="2016" name="Mol. Biol. Evol.">
        <title>Comparative Genomics of Early-Diverging Mushroom-Forming Fungi Provides Insights into the Origins of Lignocellulose Decay Capabilities.</title>
        <authorList>
            <person name="Nagy L.G."/>
            <person name="Riley R."/>
            <person name="Tritt A."/>
            <person name="Adam C."/>
            <person name="Daum C."/>
            <person name="Floudas D."/>
            <person name="Sun H."/>
            <person name="Yadav J.S."/>
            <person name="Pangilinan J."/>
            <person name="Larsson K.H."/>
            <person name="Matsuura K."/>
            <person name="Barry K."/>
            <person name="Labutti K."/>
            <person name="Kuo R."/>
            <person name="Ohm R.A."/>
            <person name="Bhattacharya S.S."/>
            <person name="Shirouzu T."/>
            <person name="Yoshinaga Y."/>
            <person name="Martin F.M."/>
            <person name="Grigoriev I.V."/>
            <person name="Hibbett D.S."/>
        </authorList>
    </citation>
    <scope>NUCLEOTIDE SEQUENCE [LARGE SCALE GENOMIC DNA]</scope>
    <source>
        <strain evidence="25 26">HHB12733</strain>
    </source>
</reference>
<comment type="cofactor">
    <cofactor evidence="1">
        <name>[4Fe-4S] cluster</name>
        <dbReference type="ChEBI" id="CHEBI:49883"/>
    </cofactor>
</comment>
<evidence type="ECO:0000259" key="24">
    <source>
        <dbReference type="PROSITE" id="PS51193"/>
    </source>
</evidence>
<dbReference type="FunFam" id="3.40.50.300:FF:001372">
    <property type="entry name" value="ATP-dependent DNA helicase chl1"/>
    <property type="match status" value="1"/>
</dbReference>
<dbReference type="InParanoid" id="A0A165F7H2"/>
<gene>
    <name evidence="25" type="ORF">CALCODRAFT_484017</name>
</gene>
<keyword evidence="22" id="KW-0175">Coiled coil</keyword>
<evidence type="ECO:0000256" key="22">
    <source>
        <dbReference type="SAM" id="Coils"/>
    </source>
</evidence>
<dbReference type="EC" id="5.6.2.3" evidence="17"/>
<dbReference type="SMART" id="SM00491">
    <property type="entry name" value="HELICc2"/>
    <property type="match status" value="1"/>
</dbReference>
<evidence type="ECO:0000256" key="5">
    <source>
        <dbReference type="ARBA" id="ARBA00017386"/>
    </source>
</evidence>
<sequence length="857" mass="96009">MGDVDKQEDALVLATPESFPLFPYQPYPIQLDLMKNLYEAIETKRVAIFESPTGTGKTLSLLCGSLTWLNDEKTRARDGELQQFRASLKFDDEPAWVLDQTVARHKKALETKEEETKARLEEARRKEQRLRRVEAERAKKKRKIEERVLQEVDDDEFLPEDNIEGGSDDVMLPQTKVLLDKLMGKNRRHLDVEIEEPDCTKIYYTSRTHSQLSQLVSELRKTQLYESTRFVALGSRKNLCINHALRKKAGGDLDEACRELLNGKLYREKKGKGCPFLPSQDEESKMLDFRDHVLAAPKDIEDLVTLGEELKTCPYYGSRRAIKQSELVTLPYNLLLQKSARQALNIDLKGQVVIVDEAHNLIDTVLGIHSLTLSTTTLQSCLGQLAIYVSKFRKRLASKHLVHLKRLFAFLTALEKFCLELQASGKAEEMMTAAGVVQALGQKVEAINLLEIEQYLKDSKIARKISGYNDRLSEDKEKNGDLQATKSRRSASPPLHAVESFLMALMNKDNDGRVHISKSSNDGKEIVVLRYQLLNPARQFREVVDEARAVVLAGGTMEPIGDFRTQLFPQLPEDRFGTFSCGHVIARENLTAVAISTGPKGGELSFKFSSRGDKAMAEELGQALVNLLSLVPDGMVVFMPSYAFLNQMKEVWLTDGTLLKMAAKKKIFYEPQETGSVEEVLRDYAVSIDHAVSEAPNGLARTGGALLFAVVGAKLSEGLNFSDSLARAVVVVGLPYANLGSAELKERMKYVRDVAVSAGVGGRDAGMELYENLCMKAVNQSIGRAIRHKNDWAALILLDKRYASPGIRRKLPRWIDQELQDTSSFGAAVKHLGAFYRGKRNIVHARTGLKTNNYMEQ</sequence>
<evidence type="ECO:0000256" key="10">
    <source>
        <dbReference type="ARBA" id="ARBA00022840"/>
    </source>
</evidence>
<dbReference type="OrthoDB" id="267079at2759"/>
<dbReference type="STRING" id="1353952.A0A165F7H2"/>
<evidence type="ECO:0000256" key="21">
    <source>
        <dbReference type="ARBA" id="ARBA00048954"/>
    </source>
</evidence>
<dbReference type="AlphaFoldDB" id="A0A165F7H2"/>
<keyword evidence="6" id="KW-0479">Metal-binding</keyword>
<dbReference type="InterPro" id="IPR010614">
    <property type="entry name" value="RAD3-like_helicase_DEAD"/>
</dbReference>
<evidence type="ECO:0000256" key="2">
    <source>
        <dbReference type="ARBA" id="ARBA00004123"/>
    </source>
</evidence>
<dbReference type="Pfam" id="PF13307">
    <property type="entry name" value="Helicase_C_2"/>
    <property type="match status" value="1"/>
</dbReference>
<keyword evidence="15" id="KW-0131">Cell cycle</keyword>
<dbReference type="SMART" id="SM00488">
    <property type="entry name" value="DEXDc2"/>
    <property type="match status" value="1"/>
</dbReference>
<keyword evidence="7" id="KW-0547">Nucleotide-binding</keyword>
<dbReference type="InterPro" id="IPR006554">
    <property type="entry name" value="Helicase-like_DEXD_c2"/>
</dbReference>
<evidence type="ECO:0000256" key="13">
    <source>
        <dbReference type="ARBA" id="ARBA00023235"/>
    </source>
</evidence>
<evidence type="ECO:0000256" key="1">
    <source>
        <dbReference type="ARBA" id="ARBA00001966"/>
    </source>
</evidence>
<evidence type="ECO:0000256" key="17">
    <source>
        <dbReference type="ARBA" id="ARBA00044969"/>
    </source>
</evidence>
<dbReference type="InterPro" id="IPR027417">
    <property type="entry name" value="P-loop_NTPase"/>
</dbReference>
<evidence type="ECO:0000256" key="16">
    <source>
        <dbReference type="ARBA" id="ARBA00029709"/>
    </source>
</evidence>
<comment type="function">
    <text evidence="20">ATP-dependent DNA helicase important for chromosome transmission and normal cell cycle progression in G(2)/M. May have a role in changing DNA topology to allow the loading of proteins involved in maintaining sister chromatid cohesion in the vicinity of the centromeres. Has a specific role in chromosome segregation during meiosis II.</text>
</comment>
<keyword evidence="14" id="KW-0539">Nucleus</keyword>
<protein>
    <recommendedName>
        <fullName evidence="5">ATP-dependent DNA helicase CHL1</fullName>
        <ecNumber evidence="17">5.6.2.3</ecNumber>
    </recommendedName>
    <alternativeName>
        <fullName evidence="4">ATP-dependent DNA helicase chl1</fullName>
    </alternativeName>
    <alternativeName>
        <fullName evidence="16">Chromosome loss protein 1</fullName>
    </alternativeName>
    <alternativeName>
        <fullName evidence="18 19">DNA 5'-3' helicase CHL1</fullName>
    </alternativeName>
</protein>
<dbReference type="CDD" id="cd18788">
    <property type="entry name" value="SF2_C_XPD"/>
    <property type="match status" value="1"/>
</dbReference>
<evidence type="ECO:0000256" key="20">
    <source>
        <dbReference type="ARBA" id="ARBA00045702"/>
    </source>
</evidence>
<evidence type="ECO:0000256" key="6">
    <source>
        <dbReference type="ARBA" id="ARBA00022723"/>
    </source>
</evidence>
<feature type="domain" description="Helicase ATP-binding" evidence="24">
    <location>
        <begin position="16"/>
        <end position="404"/>
    </location>
</feature>
<evidence type="ECO:0000313" key="25">
    <source>
        <dbReference type="EMBL" id="KZT56338.1"/>
    </source>
</evidence>
<dbReference type="GO" id="GO:0005524">
    <property type="term" value="F:ATP binding"/>
    <property type="evidence" value="ECO:0007669"/>
    <property type="project" value="UniProtKB-KW"/>
</dbReference>
<keyword evidence="8" id="KW-0378">Hydrolase</keyword>
<dbReference type="InterPro" id="IPR014013">
    <property type="entry name" value="Helic_SF1/SF2_ATP-bd_DinG/Rad3"/>
</dbReference>
<evidence type="ECO:0000256" key="9">
    <source>
        <dbReference type="ARBA" id="ARBA00022806"/>
    </source>
</evidence>
<dbReference type="NCBIfam" id="TIGR00604">
    <property type="entry name" value="rad3"/>
    <property type="match status" value="1"/>
</dbReference>
<dbReference type="Gene3D" id="3.40.50.300">
    <property type="entry name" value="P-loop containing nucleotide triphosphate hydrolases"/>
    <property type="match status" value="3"/>
</dbReference>
<evidence type="ECO:0000256" key="3">
    <source>
        <dbReference type="ARBA" id="ARBA00008435"/>
    </source>
</evidence>
<comment type="subcellular location">
    <subcellularLocation>
        <location evidence="2">Nucleus</location>
    </subcellularLocation>
</comment>
<feature type="region of interest" description="Disordered" evidence="23">
    <location>
        <begin position="472"/>
        <end position="493"/>
    </location>
</feature>
<keyword evidence="13" id="KW-0413">Isomerase</keyword>
<dbReference type="FunCoup" id="A0A165F7H2">
    <property type="interactions" value="698"/>
</dbReference>
<evidence type="ECO:0000256" key="15">
    <source>
        <dbReference type="ARBA" id="ARBA00023306"/>
    </source>
</evidence>
<accession>A0A165F7H2</accession>
<dbReference type="GO" id="GO:0051536">
    <property type="term" value="F:iron-sulfur cluster binding"/>
    <property type="evidence" value="ECO:0007669"/>
    <property type="project" value="UniProtKB-KW"/>
</dbReference>
<evidence type="ECO:0000256" key="12">
    <source>
        <dbReference type="ARBA" id="ARBA00023014"/>
    </source>
</evidence>
<name>A0A165F7H2_9BASI</name>
<dbReference type="InterPro" id="IPR013020">
    <property type="entry name" value="Rad3/Chl1-like"/>
</dbReference>
<dbReference type="GO" id="GO:0046872">
    <property type="term" value="F:metal ion binding"/>
    <property type="evidence" value="ECO:0007669"/>
    <property type="project" value="UniProtKB-KW"/>
</dbReference>
<keyword evidence="10" id="KW-0067">ATP-binding</keyword>
<dbReference type="GO" id="GO:0003677">
    <property type="term" value="F:DNA binding"/>
    <property type="evidence" value="ECO:0007669"/>
    <property type="project" value="InterPro"/>
</dbReference>
<keyword evidence="26" id="KW-1185">Reference proteome</keyword>
<dbReference type="GO" id="GO:0016818">
    <property type="term" value="F:hydrolase activity, acting on acid anhydrides, in phosphorus-containing anhydrides"/>
    <property type="evidence" value="ECO:0007669"/>
    <property type="project" value="InterPro"/>
</dbReference>
<keyword evidence="12" id="KW-0411">Iron-sulfur</keyword>
<dbReference type="SUPFAM" id="SSF52540">
    <property type="entry name" value="P-loop containing nucleoside triphosphate hydrolases"/>
    <property type="match status" value="1"/>
</dbReference>
<feature type="coiled-coil region" evidence="22">
    <location>
        <begin position="106"/>
        <end position="155"/>
    </location>
</feature>
<comment type="similarity">
    <text evidence="3">Belongs to the DEAD box helicase family. DEAH subfamily. DDX11/CHL1 sub-subfamily.</text>
</comment>
<keyword evidence="11" id="KW-0408">Iron</keyword>
<dbReference type="GO" id="GO:0006139">
    <property type="term" value="P:nucleobase-containing compound metabolic process"/>
    <property type="evidence" value="ECO:0007669"/>
    <property type="project" value="InterPro"/>
</dbReference>
<evidence type="ECO:0000256" key="11">
    <source>
        <dbReference type="ARBA" id="ARBA00023004"/>
    </source>
</evidence>
<dbReference type="GO" id="GO:0043139">
    <property type="term" value="F:5'-3' DNA helicase activity"/>
    <property type="evidence" value="ECO:0007669"/>
    <property type="project" value="UniProtKB-EC"/>
</dbReference>
<dbReference type="Proteomes" id="UP000076842">
    <property type="component" value="Unassembled WGS sequence"/>
</dbReference>
<dbReference type="PROSITE" id="PS51193">
    <property type="entry name" value="HELICASE_ATP_BIND_2"/>
    <property type="match status" value="1"/>
</dbReference>
<evidence type="ECO:0000256" key="18">
    <source>
        <dbReference type="ARBA" id="ARBA00044998"/>
    </source>
</evidence>
<dbReference type="PANTHER" id="PTHR11472">
    <property type="entry name" value="DNA REPAIR DEAD HELICASE RAD3/XP-D SUBFAMILY MEMBER"/>
    <property type="match status" value="1"/>
</dbReference>
<evidence type="ECO:0000256" key="19">
    <source>
        <dbReference type="ARBA" id="ARBA00045008"/>
    </source>
</evidence>
<evidence type="ECO:0000256" key="8">
    <source>
        <dbReference type="ARBA" id="ARBA00022801"/>
    </source>
</evidence>
<evidence type="ECO:0000313" key="26">
    <source>
        <dbReference type="Proteomes" id="UP000076842"/>
    </source>
</evidence>
<dbReference type="InterPro" id="IPR045028">
    <property type="entry name" value="DinG/Rad3-like"/>
</dbReference>
<dbReference type="GO" id="GO:0005634">
    <property type="term" value="C:nucleus"/>
    <property type="evidence" value="ECO:0007669"/>
    <property type="project" value="UniProtKB-SubCell"/>
</dbReference>
<dbReference type="PANTHER" id="PTHR11472:SF41">
    <property type="entry name" value="ATP-DEPENDENT DNA HELICASE DDX11-RELATED"/>
    <property type="match status" value="1"/>
</dbReference>
<evidence type="ECO:0000256" key="23">
    <source>
        <dbReference type="SAM" id="MobiDB-lite"/>
    </source>
</evidence>
<dbReference type="GO" id="GO:0034085">
    <property type="term" value="P:establishment of sister chromatid cohesion"/>
    <property type="evidence" value="ECO:0007669"/>
    <property type="project" value="TreeGrafter"/>
</dbReference>
<comment type="catalytic activity">
    <reaction evidence="21">
        <text>ATP + H2O = ADP + phosphate + H(+)</text>
        <dbReference type="Rhea" id="RHEA:13065"/>
        <dbReference type="ChEBI" id="CHEBI:15377"/>
        <dbReference type="ChEBI" id="CHEBI:15378"/>
        <dbReference type="ChEBI" id="CHEBI:30616"/>
        <dbReference type="ChEBI" id="CHEBI:43474"/>
        <dbReference type="ChEBI" id="CHEBI:456216"/>
        <dbReference type="EC" id="5.6.2.3"/>
    </reaction>
</comment>
<evidence type="ECO:0000256" key="4">
    <source>
        <dbReference type="ARBA" id="ARBA00016387"/>
    </source>
</evidence>
<proteinExistence type="inferred from homology"/>
<dbReference type="EMBL" id="KV423979">
    <property type="protein sequence ID" value="KZT56338.1"/>
    <property type="molecule type" value="Genomic_DNA"/>
</dbReference>
<dbReference type="Pfam" id="PF06733">
    <property type="entry name" value="DEAD_2"/>
    <property type="match status" value="1"/>
</dbReference>
<evidence type="ECO:0000256" key="7">
    <source>
        <dbReference type="ARBA" id="ARBA00022741"/>
    </source>
</evidence>